<organism evidence="2 3">
    <name type="scientific">Candidatus Tagabacteria bacterium CG_4_9_14_0_2_um_filter_41_11</name>
    <dbReference type="NCBI Taxonomy" id="1975019"/>
    <lineage>
        <taxon>Bacteria</taxon>
        <taxon>Candidatus Tagaibacteriota</taxon>
    </lineage>
</organism>
<dbReference type="AlphaFoldDB" id="A0A2M8EQT2"/>
<keyword evidence="2" id="KW-0378">Hydrolase</keyword>
<dbReference type="InterPro" id="IPR029464">
    <property type="entry name" value="HSDR_N"/>
</dbReference>
<evidence type="ECO:0000259" key="1">
    <source>
        <dbReference type="Pfam" id="PF13588"/>
    </source>
</evidence>
<feature type="domain" description="Type I restriction enzyme R protein N-terminal" evidence="1">
    <location>
        <begin position="18"/>
        <end position="108"/>
    </location>
</feature>
<comment type="caution">
    <text evidence="2">The sequence shown here is derived from an EMBL/GenBank/DDBJ whole genome shotgun (WGS) entry which is preliminary data.</text>
</comment>
<protein>
    <submittedName>
        <fullName evidence="2">Restriction endonuclease subunit M</fullName>
    </submittedName>
</protein>
<evidence type="ECO:0000313" key="3">
    <source>
        <dbReference type="Proteomes" id="UP000230228"/>
    </source>
</evidence>
<dbReference type="GO" id="GO:0004519">
    <property type="term" value="F:endonuclease activity"/>
    <property type="evidence" value="ECO:0007669"/>
    <property type="project" value="UniProtKB-KW"/>
</dbReference>
<name>A0A2M8EQT2_9BACT</name>
<dbReference type="EMBL" id="PFSH01000030">
    <property type="protein sequence ID" value="PJC25094.1"/>
    <property type="molecule type" value="Genomic_DNA"/>
</dbReference>
<gene>
    <name evidence="2" type="ORF">CO056_02165</name>
</gene>
<dbReference type="Proteomes" id="UP000230228">
    <property type="component" value="Unassembled WGS sequence"/>
</dbReference>
<dbReference type="Pfam" id="PF13588">
    <property type="entry name" value="HSDR_N_2"/>
    <property type="match status" value="1"/>
</dbReference>
<accession>A0A2M8EQT2</accession>
<feature type="non-terminal residue" evidence="2">
    <location>
        <position position="114"/>
    </location>
</feature>
<reference evidence="3" key="1">
    <citation type="submission" date="2017-09" db="EMBL/GenBank/DDBJ databases">
        <title>Depth-based differentiation of microbial function through sediment-hosted aquifers and enrichment of novel symbionts in the deep terrestrial subsurface.</title>
        <authorList>
            <person name="Probst A.J."/>
            <person name="Ladd B."/>
            <person name="Jarett J.K."/>
            <person name="Geller-Mcgrath D.E."/>
            <person name="Sieber C.M.K."/>
            <person name="Emerson J.B."/>
            <person name="Anantharaman K."/>
            <person name="Thomas B.C."/>
            <person name="Malmstrom R."/>
            <person name="Stieglmeier M."/>
            <person name="Klingl A."/>
            <person name="Woyke T."/>
            <person name="Ryan C.M."/>
            <person name="Banfield J.F."/>
        </authorList>
    </citation>
    <scope>NUCLEOTIDE SEQUENCE [LARGE SCALE GENOMIC DNA]</scope>
</reference>
<keyword evidence="2" id="KW-0540">Nuclease</keyword>
<keyword evidence="2" id="KW-0255">Endonuclease</keyword>
<sequence length="114" mass="13175">RNFITYIHQNKKRNFSNPEEKVQAEAFLSLVLIYGYPANRVKNYVSVQMGSETKEADIIVYADDECESPFIVAECKKEEITDQEFNKAVDQAYSYAVAEGGKFVWITSRIKNEY</sequence>
<proteinExistence type="predicted"/>
<evidence type="ECO:0000313" key="2">
    <source>
        <dbReference type="EMBL" id="PJC25094.1"/>
    </source>
</evidence>
<feature type="non-terminal residue" evidence="2">
    <location>
        <position position="1"/>
    </location>
</feature>